<dbReference type="Gene3D" id="3.40.630.30">
    <property type="match status" value="1"/>
</dbReference>
<dbReference type="InterPro" id="IPR036390">
    <property type="entry name" value="WH_DNA-bd_sf"/>
</dbReference>
<dbReference type="InterPro" id="IPR000182">
    <property type="entry name" value="GNAT_dom"/>
</dbReference>
<dbReference type="Proteomes" id="UP000236569">
    <property type="component" value="Unassembled WGS sequence"/>
</dbReference>
<dbReference type="InterPro" id="IPR036388">
    <property type="entry name" value="WH-like_DNA-bd_sf"/>
</dbReference>
<dbReference type="EMBL" id="BFAG01000022">
    <property type="protein sequence ID" value="GBF08065.1"/>
    <property type="molecule type" value="Genomic_DNA"/>
</dbReference>
<evidence type="ECO:0000313" key="2">
    <source>
        <dbReference type="EMBL" id="GBF08065.1"/>
    </source>
</evidence>
<accession>A0A2I9E2N0</accession>
<reference evidence="3" key="1">
    <citation type="submission" date="2018-01" db="EMBL/GenBank/DDBJ databases">
        <title>Draft Genome Sequence of the Radioresistant Bacterium Deinococcus aerius TR0125, Isolated from the Higher Atmosphere above Japan.</title>
        <authorList>
            <person name="Satoh K."/>
            <person name="Arai H."/>
            <person name="Sanzen T."/>
            <person name="Kawaguchi Y."/>
            <person name="Hayashi H."/>
            <person name="Yokobori S."/>
            <person name="Yamagishi A."/>
            <person name="Oono Y."/>
            <person name="Narumi I."/>
        </authorList>
    </citation>
    <scope>NUCLEOTIDE SEQUENCE [LARGE SCALE GENOMIC DNA]</scope>
    <source>
        <strain evidence="3">TR0125</strain>
    </source>
</reference>
<proteinExistence type="predicted"/>
<protein>
    <submittedName>
        <fullName evidence="2">MarR family transcriptional regulator</fullName>
    </submittedName>
</protein>
<feature type="domain" description="N-acetyltransferase" evidence="1">
    <location>
        <begin position="144"/>
        <end position="222"/>
    </location>
</feature>
<dbReference type="SUPFAM" id="SSF55729">
    <property type="entry name" value="Acyl-CoA N-acyltransferases (Nat)"/>
    <property type="match status" value="1"/>
</dbReference>
<dbReference type="InterPro" id="IPR016181">
    <property type="entry name" value="Acyl_CoA_acyltransferase"/>
</dbReference>
<organism evidence="2 3">
    <name type="scientific">Deinococcus aerius</name>
    <dbReference type="NCBI Taxonomy" id="200253"/>
    <lineage>
        <taxon>Bacteria</taxon>
        <taxon>Thermotogati</taxon>
        <taxon>Deinococcota</taxon>
        <taxon>Deinococci</taxon>
        <taxon>Deinococcales</taxon>
        <taxon>Deinococcaceae</taxon>
        <taxon>Deinococcus</taxon>
    </lineage>
</organism>
<keyword evidence="3" id="KW-1185">Reference proteome</keyword>
<comment type="caution">
    <text evidence="2">The sequence shown here is derived from an EMBL/GenBank/DDBJ whole genome shotgun (WGS) entry which is preliminary data.</text>
</comment>
<dbReference type="OrthoDB" id="72894at2"/>
<dbReference type="Pfam" id="PF00583">
    <property type="entry name" value="Acetyltransf_1"/>
    <property type="match status" value="1"/>
</dbReference>
<sequence length="275" mass="30288">MLLGASRDEGVNIGAAAEELHIAHNSVVGLSQRAEQAGLLTRVSAGGRRQGTTLHLTELGARRLDEVTRTLITELAGDRLLLVETLSRWNTVLAARGLAPGGAARGGDARYGVRRALAPDKPLVWHLLQLYLHELSPLLNAVPDERGQYGYPAFDAYWGGEGHIPYLFHAEERPAGFALVRRRADKPGPWHVLEEFCVLRPYQGQGLGAALIGEVLRRHPGRWSVASLQRNPFTHHFWEYVLPRHAAAPPVSEPDETRPEVTHFTFEVSIPAARA</sequence>
<evidence type="ECO:0000259" key="1">
    <source>
        <dbReference type="Pfam" id="PF00583"/>
    </source>
</evidence>
<evidence type="ECO:0000313" key="3">
    <source>
        <dbReference type="Proteomes" id="UP000236569"/>
    </source>
</evidence>
<dbReference type="SUPFAM" id="SSF46785">
    <property type="entry name" value="Winged helix' DNA-binding domain"/>
    <property type="match status" value="1"/>
</dbReference>
<dbReference type="AlphaFoldDB" id="A0A2I9E2N0"/>
<gene>
    <name evidence="2" type="ORF">DAERI_220008</name>
</gene>
<name>A0A2I9E2N0_9DEIO</name>
<dbReference type="GO" id="GO:0016747">
    <property type="term" value="F:acyltransferase activity, transferring groups other than amino-acyl groups"/>
    <property type="evidence" value="ECO:0007669"/>
    <property type="project" value="InterPro"/>
</dbReference>
<dbReference type="Gene3D" id="1.10.10.10">
    <property type="entry name" value="Winged helix-like DNA-binding domain superfamily/Winged helix DNA-binding domain"/>
    <property type="match status" value="1"/>
</dbReference>
<dbReference type="CDD" id="cd04301">
    <property type="entry name" value="NAT_SF"/>
    <property type="match status" value="1"/>
</dbReference>